<keyword evidence="1" id="KW-0813">Transport</keyword>
<dbReference type="Proteomes" id="UP000182264">
    <property type="component" value="Chromosome"/>
</dbReference>
<feature type="domain" description="Organic solvent tolerance-like N-terminal" evidence="4">
    <location>
        <begin position="29"/>
        <end position="134"/>
    </location>
</feature>
<evidence type="ECO:0000256" key="2">
    <source>
        <dbReference type="ARBA" id="ARBA00022729"/>
    </source>
</evidence>
<dbReference type="InterPro" id="IPR005653">
    <property type="entry name" value="OstA-like_N"/>
</dbReference>
<accession>A0A1L3GKC8</accession>
<proteinExistence type="predicted"/>
<evidence type="ECO:0000313" key="6">
    <source>
        <dbReference type="Proteomes" id="UP000182264"/>
    </source>
</evidence>
<evidence type="ECO:0000259" key="4">
    <source>
        <dbReference type="Pfam" id="PF03968"/>
    </source>
</evidence>
<keyword evidence="3" id="KW-0574">Periplasm</keyword>
<keyword evidence="6" id="KW-1185">Reference proteome</keyword>
<dbReference type="NCBIfam" id="TIGR03002">
    <property type="entry name" value="outer_YhbN_LptA"/>
    <property type="match status" value="1"/>
</dbReference>
<dbReference type="STRING" id="29542.A6070_08445"/>
<dbReference type="Pfam" id="PF03968">
    <property type="entry name" value="LptD_N"/>
    <property type="match status" value="1"/>
</dbReference>
<dbReference type="InterPro" id="IPR014340">
    <property type="entry name" value="LptA"/>
</dbReference>
<dbReference type="InterPro" id="IPR052037">
    <property type="entry name" value="LPS_export_LptA"/>
</dbReference>
<dbReference type="PANTHER" id="PTHR36504">
    <property type="entry name" value="LIPOPOLYSACCHARIDE EXPORT SYSTEM PROTEIN LPTA"/>
    <property type="match status" value="1"/>
</dbReference>
<dbReference type="GO" id="GO:0017089">
    <property type="term" value="F:glycolipid transfer activity"/>
    <property type="evidence" value="ECO:0007669"/>
    <property type="project" value="TreeGrafter"/>
</dbReference>
<dbReference type="EMBL" id="CP015518">
    <property type="protein sequence ID" value="APG26386.1"/>
    <property type="molecule type" value="Genomic_DNA"/>
</dbReference>
<dbReference type="GO" id="GO:0015920">
    <property type="term" value="P:lipopolysaccharide transport"/>
    <property type="evidence" value="ECO:0007669"/>
    <property type="project" value="InterPro"/>
</dbReference>
<dbReference type="GO" id="GO:0009279">
    <property type="term" value="C:cell outer membrane"/>
    <property type="evidence" value="ECO:0007669"/>
    <property type="project" value="TreeGrafter"/>
</dbReference>
<evidence type="ECO:0000256" key="3">
    <source>
        <dbReference type="ARBA" id="ARBA00022764"/>
    </source>
</evidence>
<protein>
    <submittedName>
        <fullName evidence="5">Lipopolysaccharide transport periplasmic protein LptA</fullName>
    </submittedName>
</protein>
<evidence type="ECO:0000313" key="5">
    <source>
        <dbReference type="EMBL" id="APG26386.1"/>
    </source>
</evidence>
<reference evidence="5 6" key="1">
    <citation type="journal article" date="2017" name="Genome Announc.">
        <title>Complete Genome Sequences of Two Acetylene-Fermenting Pelobacter acetylenicus Strains.</title>
        <authorList>
            <person name="Sutton J.M."/>
            <person name="Baesman S.M."/>
            <person name="Fierst J.L."/>
            <person name="Poret-Peterson A.T."/>
            <person name="Oremland R.S."/>
            <person name="Dunlap D.S."/>
            <person name="Akob D.M."/>
        </authorList>
    </citation>
    <scope>NUCLEOTIDE SEQUENCE [LARGE SCALE GENOMIC DNA]</scope>
    <source>
        <strain evidence="5 6">DSM 3247</strain>
    </source>
</reference>
<dbReference type="PANTHER" id="PTHR36504:SF1">
    <property type="entry name" value="LIPOPOLYSACCHARIDE EXPORT SYSTEM PROTEIN LPTA"/>
    <property type="match status" value="1"/>
</dbReference>
<organism evidence="5 6">
    <name type="scientific">Syntrophotalea acetylenica</name>
    <name type="common">Pelobacter acetylenicus</name>
    <dbReference type="NCBI Taxonomy" id="29542"/>
    <lineage>
        <taxon>Bacteria</taxon>
        <taxon>Pseudomonadati</taxon>
        <taxon>Thermodesulfobacteriota</taxon>
        <taxon>Desulfuromonadia</taxon>
        <taxon>Desulfuromonadales</taxon>
        <taxon>Syntrophotaleaceae</taxon>
        <taxon>Syntrophotalea</taxon>
    </lineage>
</organism>
<keyword evidence="2" id="KW-0732">Signal</keyword>
<dbReference type="GO" id="GO:0001530">
    <property type="term" value="F:lipopolysaccharide binding"/>
    <property type="evidence" value="ECO:0007669"/>
    <property type="project" value="InterPro"/>
</dbReference>
<dbReference type="GO" id="GO:0030288">
    <property type="term" value="C:outer membrane-bounded periplasmic space"/>
    <property type="evidence" value="ECO:0007669"/>
    <property type="project" value="TreeGrafter"/>
</dbReference>
<dbReference type="Gene3D" id="2.60.450.10">
    <property type="entry name" value="Lipopolysaccharide (LPS) transport protein A like domain"/>
    <property type="match status" value="1"/>
</dbReference>
<name>A0A1L3GKC8_SYNAC</name>
<dbReference type="AlphaFoldDB" id="A0A1L3GKC8"/>
<gene>
    <name evidence="5" type="ORF">A7E75_14410</name>
</gene>
<evidence type="ECO:0000256" key="1">
    <source>
        <dbReference type="ARBA" id="ARBA00022448"/>
    </source>
</evidence>
<sequence>MVAVIVGLVLALPVCSEPIGAAGKGMPLQVTSSSLEADGGLKQVVFVGNVVAVQGALTMHADKLIVRYEGKSNDVSQIEALGKVRIEKDGRVATAGRGIYEVGKGVVVLTRSPRVQQGVNSVEGDEIIFYLNEDRSVVKSQAGSRVRAILTPREKSVEP</sequence>